<gene>
    <name evidence="1" type="ORF">GCM10023205_31540</name>
</gene>
<dbReference type="PANTHER" id="PTHR48228">
    <property type="entry name" value="SUCCINYL-COA--D-CITRAMALATE COA-TRANSFERASE"/>
    <property type="match status" value="1"/>
</dbReference>
<sequence>MTYDVLAGVKVVEVAMYAFAPSAGAVLADWGADVVKVVPPHTADPMNGNPVAALPDKDVGVKFMWEILNRGKRCIGLDVSTEDGGALLRDLVREADVFITNLLPGARQRFGLDVADLQAVNPRLVYARATGHGDRGPERDRGGYDITDFWSRAGVGHAASQVSDEFVPLASPAFGDLASGGFLAGAIAAALFRRERTGEGAVVDVSLLSSAMWVMSPNAVAARLYGVDAIPRFRHADAPNPLVNAYRTADGRYLYLSGVMTQGAFTALCSAIGREDLAADPRFADAEGVLANARACITELDAVFAARPLTFWTEALADLPIPWTVVRSAGEAGSDPQVLANDYLVSVEGPAGAYPLVPSPAQFDGIRPHLSRAPEHGEHGDAIAGELGRDWEEVVRLKVEGDLL</sequence>
<dbReference type="Gene3D" id="3.40.50.10540">
    <property type="entry name" value="Crotonobetainyl-coa:carnitine coa-transferase, domain 1"/>
    <property type="match status" value="1"/>
</dbReference>
<dbReference type="InterPro" id="IPR044855">
    <property type="entry name" value="CoA-Trfase_III_dom3_sf"/>
</dbReference>
<dbReference type="Gene3D" id="3.30.1540.10">
    <property type="entry name" value="formyl-coa transferase, domain 3"/>
    <property type="match status" value="1"/>
</dbReference>
<name>A0ABP9H9P3_9ACTN</name>
<dbReference type="InterPro" id="IPR003673">
    <property type="entry name" value="CoA-Trfase_fam_III"/>
</dbReference>
<dbReference type="GO" id="GO:0016740">
    <property type="term" value="F:transferase activity"/>
    <property type="evidence" value="ECO:0007669"/>
    <property type="project" value="UniProtKB-KW"/>
</dbReference>
<organism evidence="1 2">
    <name type="scientific">Yinghuangia aomiensis</name>
    <dbReference type="NCBI Taxonomy" id="676205"/>
    <lineage>
        <taxon>Bacteria</taxon>
        <taxon>Bacillati</taxon>
        <taxon>Actinomycetota</taxon>
        <taxon>Actinomycetes</taxon>
        <taxon>Kitasatosporales</taxon>
        <taxon>Streptomycetaceae</taxon>
        <taxon>Yinghuangia</taxon>
    </lineage>
</organism>
<keyword evidence="1" id="KW-0808">Transferase</keyword>
<proteinExistence type="predicted"/>
<dbReference type="InterPro" id="IPR023606">
    <property type="entry name" value="CoA-Trfase_III_dom_1_sf"/>
</dbReference>
<dbReference type="PANTHER" id="PTHR48228:SF2">
    <property type="entry name" value="E-CINNAMOYL-COA:R-PHENYLLACTATE COA TRANSFERASE LARGE SUBUNIT"/>
    <property type="match status" value="1"/>
</dbReference>
<protein>
    <submittedName>
        <fullName evidence="1">CoA transferase</fullName>
    </submittedName>
</protein>
<dbReference type="SUPFAM" id="SSF89796">
    <property type="entry name" value="CoA-transferase family III (CaiB/BaiF)"/>
    <property type="match status" value="1"/>
</dbReference>
<keyword evidence="2" id="KW-1185">Reference proteome</keyword>
<dbReference type="InterPro" id="IPR050509">
    <property type="entry name" value="CoA-transferase_III"/>
</dbReference>
<dbReference type="Proteomes" id="UP001500466">
    <property type="component" value="Unassembled WGS sequence"/>
</dbReference>
<dbReference type="Pfam" id="PF02515">
    <property type="entry name" value="CoA_transf_3"/>
    <property type="match status" value="1"/>
</dbReference>
<dbReference type="RefSeq" id="WP_345676101.1">
    <property type="nucleotide sequence ID" value="NZ_BAABHS010000010.1"/>
</dbReference>
<evidence type="ECO:0000313" key="1">
    <source>
        <dbReference type="EMBL" id="GAA4965010.1"/>
    </source>
</evidence>
<accession>A0ABP9H9P3</accession>
<dbReference type="EMBL" id="BAABHS010000010">
    <property type="protein sequence ID" value="GAA4965010.1"/>
    <property type="molecule type" value="Genomic_DNA"/>
</dbReference>
<comment type="caution">
    <text evidence="1">The sequence shown here is derived from an EMBL/GenBank/DDBJ whole genome shotgun (WGS) entry which is preliminary data.</text>
</comment>
<evidence type="ECO:0000313" key="2">
    <source>
        <dbReference type="Proteomes" id="UP001500466"/>
    </source>
</evidence>
<reference evidence="2" key="1">
    <citation type="journal article" date="2019" name="Int. J. Syst. Evol. Microbiol.">
        <title>The Global Catalogue of Microorganisms (GCM) 10K type strain sequencing project: providing services to taxonomists for standard genome sequencing and annotation.</title>
        <authorList>
            <consortium name="The Broad Institute Genomics Platform"/>
            <consortium name="The Broad Institute Genome Sequencing Center for Infectious Disease"/>
            <person name="Wu L."/>
            <person name="Ma J."/>
        </authorList>
    </citation>
    <scope>NUCLEOTIDE SEQUENCE [LARGE SCALE GENOMIC DNA]</scope>
    <source>
        <strain evidence="2">JCM 17986</strain>
    </source>
</reference>